<reference evidence="2 3" key="1">
    <citation type="journal article" date="2018" name="Microbiol. Resour. Announc.">
        <title>Complete Genome Sequence of Acidithiobacillus ferridurans JCM 18981.</title>
        <authorList>
            <person name="Miyauchi T."/>
            <person name="Kouzuma A."/>
            <person name="Abe T."/>
            <person name="Watanabe K."/>
        </authorList>
    </citation>
    <scope>NUCLEOTIDE SEQUENCE [LARGE SCALE GENOMIC DNA]</scope>
    <source>
        <strain evidence="3">ATCC 33020 / DSM 29468 / JCM 18981 / 11Fe</strain>
    </source>
</reference>
<dbReference type="InterPro" id="IPR017842">
    <property type="entry name" value="Hopanoid_biosyn-assoc_HpnM"/>
</dbReference>
<dbReference type="PANTHER" id="PTHR36573">
    <property type="entry name" value="INTERMEMBRANE PHOSPHOLIPID TRANSPORT SYSTEM BINDING PROTEIN MLAC"/>
    <property type="match status" value="1"/>
</dbReference>
<dbReference type="AlphaFoldDB" id="A0A2Z6IEM0"/>
<keyword evidence="1" id="KW-0732">Signal</keyword>
<keyword evidence="3" id="KW-1185">Reference proteome</keyword>
<evidence type="ECO:0000313" key="2">
    <source>
        <dbReference type="EMBL" id="BBF64030.1"/>
    </source>
</evidence>
<dbReference type="Proteomes" id="UP000280188">
    <property type="component" value="Chromosome"/>
</dbReference>
<evidence type="ECO:0000313" key="3">
    <source>
        <dbReference type="Proteomes" id="UP000280188"/>
    </source>
</evidence>
<dbReference type="EMBL" id="AP018795">
    <property type="protein sequence ID" value="BBF64030.1"/>
    <property type="molecule type" value="Genomic_DNA"/>
</dbReference>
<accession>A0A2Z6IEM0</accession>
<proteinExistence type="predicted"/>
<evidence type="ECO:0000256" key="1">
    <source>
        <dbReference type="SAM" id="SignalP"/>
    </source>
</evidence>
<organism evidence="2 3">
    <name type="scientific">Acidithiobacillus ferridurans</name>
    <dbReference type="NCBI Taxonomy" id="1232575"/>
    <lineage>
        <taxon>Bacteria</taxon>
        <taxon>Pseudomonadati</taxon>
        <taxon>Pseudomonadota</taxon>
        <taxon>Acidithiobacillia</taxon>
        <taxon>Acidithiobacillales</taxon>
        <taxon>Acidithiobacillaceae</taxon>
        <taxon>Acidithiobacillus</taxon>
    </lineage>
</organism>
<feature type="chain" id="PRO_5016351902" evidence="1">
    <location>
        <begin position="30"/>
        <end position="225"/>
    </location>
</feature>
<dbReference type="Pfam" id="PF05494">
    <property type="entry name" value="MlaC"/>
    <property type="match status" value="1"/>
</dbReference>
<dbReference type="Gene3D" id="3.10.450.710">
    <property type="entry name" value="Tgt2/MlaC"/>
    <property type="match status" value="1"/>
</dbReference>
<dbReference type="InterPro" id="IPR042245">
    <property type="entry name" value="Tgt2/MlaC_sf"/>
</dbReference>
<feature type="signal peptide" evidence="1">
    <location>
        <begin position="1"/>
        <end position="29"/>
    </location>
</feature>
<sequence length="225" mass="24152">MVKGDFMLRKSLVVLLACTVSGIAPVLSAAAVTVAAPATSSPGAPAIGGTPEATINTLDGVLLKSMQGGRRLGYSGRYRIVAPVVQKVFDYRRIAALTLGDYWQKLSPEQQNEFVGVLADFTAATYAARFDSYNGEHFAIVSSQALQPGAEGVFSTFTEHNGKVHHFDYILQKDGDHWRIVNVVADGVSDLSLRRAEYTETMQKKGFAALIAHLKAQIAGYAKGS</sequence>
<dbReference type="NCBIfam" id="TIGR03481">
    <property type="entry name" value="HpnM"/>
    <property type="match status" value="1"/>
</dbReference>
<gene>
    <name evidence="2" type="ORF">AFERRID_02480</name>
</gene>
<dbReference type="InterPro" id="IPR008869">
    <property type="entry name" value="MlaC/ttg2D"/>
</dbReference>
<name>A0A2Z6IEM0_ACIFI</name>
<dbReference type="KEGG" id="afj:AFERRID_02480"/>
<dbReference type="PANTHER" id="PTHR36573:SF1">
    <property type="entry name" value="INTERMEMBRANE PHOSPHOLIPID TRANSPORT SYSTEM BINDING PROTEIN MLAC"/>
    <property type="match status" value="1"/>
</dbReference>
<protein>
    <submittedName>
        <fullName evidence="2">Putative phospholipid-binding protein MlaC</fullName>
    </submittedName>
</protein>